<dbReference type="PANTHER" id="PTHR14226:SF78">
    <property type="entry name" value="SLR0060 PROTEIN"/>
    <property type="match status" value="1"/>
</dbReference>
<evidence type="ECO:0000256" key="4">
    <source>
        <dbReference type="PROSITE-ProRule" id="PRU01161"/>
    </source>
</evidence>
<proteinExistence type="predicted"/>
<dbReference type="GO" id="GO:0016042">
    <property type="term" value="P:lipid catabolic process"/>
    <property type="evidence" value="ECO:0007669"/>
    <property type="project" value="UniProtKB-UniRule"/>
</dbReference>
<dbReference type="PROSITE" id="PS51635">
    <property type="entry name" value="PNPLA"/>
    <property type="match status" value="1"/>
</dbReference>
<evidence type="ECO:0000259" key="5">
    <source>
        <dbReference type="PROSITE" id="PS51635"/>
    </source>
</evidence>
<keyword evidence="2 4" id="KW-0442">Lipid degradation</keyword>
<dbReference type="InterPro" id="IPR002641">
    <property type="entry name" value="PNPLA_dom"/>
</dbReference>
<keyword evidence="1 4" id="KW-0378">Hydrolase</keyword>
<dbReference type="Gene3D" id="3.40.1090.10">
    <property type="entry name" value="Cytosolic phospholipase A2 catalytic domain"/>
    <property type="match status" value="2"/>
</dbReference>
<feature type="active site" description="Proton acceptor" evidence="4">
    <location>
        <position position="161"/>
    </location>
</feature>
<keyword evidence="3 4" id="KW-0443">Lipid metabolism</keyword>
<accession>A0A1N7S8A2</accession>
<protein>
    <submittedName>
        <fullName evidence="6">Exported phospholipase, patatin-like protein</fullName>
    </submittedName>
</protein>
<keyword evidence="7" id="KW-1185">Reference proteome</keyword>
<comment type="caution">
    <text evidence="6">The sequence shown here is derived from an EMBL/GenBank/DDBJ whole genome shotgun (WGS) entry which is preliminary data.</text>
</comment>
<organism evidence="6 7">
    <name type="scientific">Paraburkholderia piptadeniae</name>
    <dbReference type="NCBI Taxonomy" id="1701573"/>
    <lineage>
        <taxon>Bacteria</taxon>
        <taxon>Pseudomonadati</taxon>
        <taxon>Pseudomonadota</taxon>
        <taxon>Betaproteobacteria</taxon>
        <taxon>Burkholderiales</taxon>
        <taxon>Burkholderiaceae</taxon>
        <taxon>Paraburkholderia</taxon>
    </lineage>
</organism>
<feature type="short sequence motif" description="DGA/G" evidence="4">
    <location>
        <begin position="161"/>
        <end position="163"/>
    </location>
</feature>
<gene>
    <name evidence="6" type="ORF">BN2476_350204</name>
</gene>
<dbReference type="Pfam" id="PF01734">
    <property type="entry name" value="Patatin"/>
    <property type="match status" value="1"/>
</dbReference>
<sequence length="267" mass="28739">MKKRIRVALSGSGFRLGAHLGALQAIVDAGYEIIELAGTSGGSIVAAMYAGGMRLGDMHDLCMRMDWSPMMRFSPWAVLRHQALCSGTALEAFLRDGSKGKTFADLELDLKIIAADLLTEKEFQFSRETTPKVPIGMAARASASIPIVFPPVDVAGALLVDGGTADNVPVSDLTVDEVPRLGIYLVSDDAPLRPGRYGLRTLAPRIIDLMLAANETAHVDLDQRSGATIARIPTGYASSFDRNMPLATRRRLYEDGYTNTQLALSSL</sequence>
<dbReference type="RefSeq" id="WP_087735863.1">
    <property type="nucleotide sequence ID" value="NZ_CYGY02000035.1"/>
</dbReference>
<comment type="caution">
    <text evidence="4">Lacks conserved residue(s) required for the propagation of feature annotation.</text>
</comment>
<evidence type="ECO:0000256" key="3">
    <source>
        <dbReference type="ARBA" id="ARBA00023098"/>
    </source>
</evidence>
<evidence type="ECO:0000256" key="1">
    <source>
        <dbReference type="ARBA" id="ARBA00022801"/>
    </source>
</evidence>
<dbReference type="GO" id="GO:0016787">
    <property type="term" value="F:hydrolase activity"/>
    <property type="evidence" value="ECO:0007669"/>
    <property type="project" value="UniProtKB-UniRule"/>
</dbReference>
<dbReference type="PANTHER" id="PTHR14226">
    <property type="entry name" value="NEUROPATHY TARGET ESTERASE/SWISS CHEESE D.MELANOGASTER"/>
    <property type="match status" value="1"/>
</dbReference>
<feature type="active site" description="Nucleophile" evidence="4">
    <location>
        <position position="40"/>
    </location>
</feature>
<dbReference type="OrthoDB" id="5290098at2"/>
<feature type="short sequence motif" description="GXSXG" evidence="4">
    <location>
        <begin position="38"/>
        <end position="42"/>
    </location>
</feature>
<dbReference type="InterPro" id="IPR016035">
    <property type="entry name" value="Acyl_Trfase/lysoPLipase"/>
</dbReference>
<evidence type="ECO:0000313" key="6">
    <source>
        <dbReference type="EMBL" id="SIT43635.1"/>
    </source>
</evidence>
<dbReference type="InterPro" id="IPR050301">
    <property type="entry name" value="NTE"/>
</dbReference>
<dbReference type="Proteomes" id="UP000195569">
    <property type="component" value="Unassembled WGS sequence"/>
</dbReference>
<name>A0A1N7S8A2_9BURK</name>
<feature type="domain" description="PNPLA" evidence="5">
    <location>
        <begin position="7"/>
        <end position="174"/>
    </location>
</feature>
<evidence type="ECO:0000313" key="7">
    <source>
        <dbReference type="Proteomes" id="UP000195569"/>
    </source>
</evidence>
<dbReference type="CDD" id="cd07207">
    <property type="entry name" value="Pat_ExoU_VipD_like"/>
    <property type="match status" value="1"/>
</dbReference>
<evidence type="ECO:0000256" key="2">
    <source>
        <dbReference type="ARBA" id="ARBA00022963"/>
    </source>
</evidence>
<dbReference type="SUPFAM" id="SSF52151">
    <property type="entry name" value="FabD/lysophospholipase-like"/>
    <property type="match status" value="1"/>
</dbReference>
<dbReference type="AlphaFoldDB" id="A0A1N7S8A2"/>
<reference evidence="6" key="1">
    <citation type="submission" date="2016-12" db="EMBL/GenBank/DDBJ databases">
        <authorList>
            <person name="Moulin L."/>
        </authorList>
    </citation>
    <scope>NUCLEOTIDE SEQUENCE [LARGE SCALE GENOMIC DNA]</scope>
    <source>
        <strain evidence="6">STM 7183</strain>
    </source>
</reference>
<dbReference type="EMBL" id="CYGY02000035">
    <property type="protein sequence ID" value="SIT43635.1"/>
    <property type="molecule type" value="Genomic_DNA"/>
</dbReference>